<dbReference type="EC" id="2.8.2.-" evidence="9"/>
<evidence type="ECO:0000256" key="3">
    <source>
        <dbReference type="ARBA" id="ARBA00022679"/>
    </source>
</evidence>
<dbReference type="Proteomes" id="UP000694941">
    <property type="component" value="Unplaced"/>
</dbReference>
<keyword evidence="9" id="KW-0119">Carbohydrate metabolism</keyword>
<accession>A0ABM1BAD4</accession>
<dbReference type="GeneID" id="106462638"/>
<evidence type="ECO:0000256" key="9">
    <source>
        <dbReference type="RuleBase" id="RU364020"/>
    </source>
</evidence>
<proteinExistence type="inferred from homology"/>
<evidence type="ECO:0000256" key="1">
    <source>
        <dbReference type="ARBA" id="ARBA00004323"/>
    </source>
</evidence>
<organism evidence="10 11">
    <name type="scientific">Limulus polyphemus</name>
    <name type="common">Atlantic horseshoe crab</name>
    <dbReference type="NCBI Taxonomy" id="6850"/>
    <lineage>
        <taxon>Eukaryota</taxon>
        <taxon>Metazoa</taxon>
        <taxon>Ecdysozoa</taxon>
        <taxon>Arthropoda</taxon>
        <taxon>Chelicerata</taxon>
        <taxon>Merostomata</taxon>
        <taxon>Xiphosura</taxon>
        <taxon>Limulidae</taxon>
        <taxon>Limulus</taxon>
    </lineage>
</organism>
<dbReference type="RefSeq" id="XP_013778038.1">
    <property type="nucleotide sequence ID" value="XM_013922584.2"/>
</dbReference>
<keyword evidence="7 9" id="KW-0472">Membrane</keyword>
<keyword evidence="5 9" id="KW-1133">Transmembrane helix</keyword>
<dbReference type="InterPro" id="IPR018011">
    <property type="entry name" value="Carb_sulfotrans_8-10"/>
</dbReference>
<evidence type="ECO:0000313" key="11">
    <source>
        <dbReference type="RefSeq" id="XP_013778038.1"/>
    </source>
</evidence>
<evidence type="ECO:0000256" key="8">
    <source>
        <dbReference type="ARBA" id="ARBA00023180"/>
    </source>
</evidence>
<keyword evidence="4 9" id="KW-0812">Transmembrane</keyword>
<keyword evidence="9" id="KW-0735">Signal-anchor</keyword>
<feature type="transmembrane region" description="Helical" evidence="9">
    <location>
        <begin position="20"/>
        <end position="37"/>
    </location>
</feature>
<reference evidence="11" key="1">
    <citation type="submission" date="2025-08" db="UniProtKB">
        <authorList>
            <consortium name="RefSeq"/>
        </authorList>
    </citation>
    <scope>IDENTIFICATION</scope>
    <source>
        <tissue evidence="11">Muscle</tissue>
    </source>
</reference>
<sequence>MCHVLGQYVLKMLSLTKTKLFTIILVSCVCISTYLLLETEHGRRKKLRFFQEEILPKVEQEQIQRQQNLIQICQKMGYNDTSLENINQDQLSHLIVDENYKLIYCYVPKVACTNWKRVLMVLKGNKVKKPLDILGNETHAHTFKTLNKVSIQEARNMLKTYLKFLFARHPYERLLSAYRNKFENRYSDYFTSRFGRKIIQRYRTNASQVSLEKGHDVTFAEFVQYISELDPAQKSTFNEHWRPIFDLCLPCSLNYKVIGKYETLEDDSDYVLWRAGLLQKVNFPEREQSYKMEPTAVLLKKYFNQISQDVKDKLYTIYQEDFTIFGYKNPF</sequence>
<gene>
    <name evidence="11" type="primary">LOC106462638</name>
</gene>
<evidence type="ECO:0000313" key="10">
    <source>
        <dbReference type="Proteomes" id="UP000694941"/>
    </source>
</evidence>
<dbReference type="PANTHER" id="PTHR12137:SF54">
    <property type="entry name" value="CARBOHYDRATE SULFOTRANSFERASE"/>
    <property type="match status" value="1"/>
</dbReference>
<protein>
    <recommendedName>
        <fullName evidence="9">Carbohydrate sulfotransferase</fullName>
        <ecNumber evidence="9">2.8.2.-</ecNumber>
    </recommendedName>
</protein>
<keyword evidence="10" id="KW-1185">Reference proteome</keyword>
<keyword evidence="6 9" id="KW-0333">Golgi apparatus</keyword>
<evidence type="ECO:0000256" key="5">
    <source>
        <dbReference type="ARBA" id="ARBA00022989"/>
    </source>
</evidence>
<dbReference type="Pfam" id="PF03567">
    <property type="entry name" value="Sulfotransfer_2"/>
    <property type="match status" value="1"/>
</dbReference>
<evidence type="ECO:0000256" key="6">
    <source>
        <dbReference type="ARBA" id="ARBA00023034"/>
    </source>
</evidence>
<dbReference type="PANTHER" id="PTHR12137">
    <property type="entry name" value="CARBOHYDRATE SULFOTRANSFERASE"/>
    <property type="match status" value="1"/>
</dbReference>
<keyword evidence="8 9" id="KW-0325">Glycoprotein</keyword>
<comment type="similarity">
    <text evidence="2 9">Belongs to the sulfotransferase 2 family.</text>
</comment>
<name>A0ABM1BAD4_LIMPO</name>
<keyword evidence="3 9" id="KW-0808">Transferase</keyword>
<evidence type="ECO:0000256" key="2">
    <source>
        <dbReference type="ARBA" id="ARBA00006339"/>
    </source>
</evidence>
<evidence type="ECO:0000256" key="4">
    <source>
        <dbReference type="ARBA" id="ARBA00022692"/>
    </source>
</evidence>
<evidence type="ECO:0000256" key="7">
    <source>
        <dbReference type="ARBA" id="ARBA00023136"/>
    </source>
</evidence>
<comment type="subcellular location">
    <subcellularLocation>
        <location evidence="1 9">Golgi apparatus membrane</location>
        <topology evidence="1 9">Single-pass type II membrane protein</topology>
    </subcellularLocation>
</comment>
<dbReference type="InterPro" id="IPR005331">
    <property type="entry name" value="Sulfotransferase"/>
</dbReference>